<keyword evidence="2" id="KW-1185">Reference proteome</keyword>
<accession>A0ACB5PMF5</accession>
<protein>
    <submittedName>
        <fullName evidence="1">Uncharacterized protein</fullName>
    </submittedName>
</protein>
<evidence type="ECO:0000313" key="2">
    <source>
        <dbReference type="Proteomes" id="UP000605392"/>
    </source>
</evidence>
<dbReference type="EMBL" id="BMFN01000001">
    <property type="protein sequence ID" value="GGF52998.1"/>
    <property type="molecule type" value="Genomic_DNA"/>
</dbReference>
<gene>
    <name evidence="1" type="ORF">GCM10011375_05650</name>
</gene>
<name>A0ACB5PMF5_9BACT</name>
<proteinExistence type="predicted"/>
<dbReference type="Proteomes" id="UP000605392">
    <property type="component" value="Unassembled WGS sequence"/>
</dbReference>
<organism evidence="1 2">
    <name type="scientific">Hymenobacter qilianensis</name>
    <dbReference type="NCBI Taxonomy" id="1385715"/>
    <lineage>
        <taxon>Bacteria</taxon>
        <taxon>Pseudomonadati</taxon>
        <taxon>Bacteroidota</taxon>
        <taxon>Cytophagia</taxon>
        <taxon>Cytophagales</taxon>
        <taxon>Hymenobacteraceae</taxon>
        <taxon>Hymenobacter</taxon>
    </lineage>
</organism>
<comment type="caution">
    <text evidence="1">The sequence shown here is derived from an EMBL/GenBank/DDBJ whole genome shotgun (WGS) entry which is preliminary data.</text>
</comment>
<evidence type="ECO:0000313" key="1">
    <source>
        <dbReference type="EMBL" id="GGF52998.1"/>
    </source>
</evidence>
<sequence>MASSEATLNAYLVGAALIIAYFYPTTRLLPMPLTQDSQEKQLLDKLKPSRIVLPVLIGLSVVGFMFWRSYRPGDLAPLANAKLHWLLVMVAVLVARDWGYIYRIRHISEKVLSWRQSLDVIMIWEFASCVLPSAVGGTSVAPFLLNKEGISLGKSLAYVMVTALLDNVYYVVTVPLVVWLAGDALYPHEALQGGFVTTLKVAFVLSYLLVSLYSGVMLYALFINPQSVKRLLVRLFSLKGLRRWRAKAYQHGNEMVWASAQLRGNGPRYWVEAALSTAFVWTARYLVIGCIIAAFVDLSWGEFGLIFSRNLIYKVVLLVAITPGGAGIAEGAFPTFFGKFIGTPTMTNFVVLLYRIVTYYLYLVLGAIFLPRWVARVFGRNQVKKVMNS</sequence>
<reference evidence="1 2" key="1">
    <citation type="journal article" date="2019" name="Int. J. Syst. Evol. Microbiol.">
        <title>The Global Catalogue of Microorganisms (GCM) 10K type strain sequencing project: providing services to taxonomists for standard genome sequencing and annotation.</title>
        <authorList>
            <consortium name="The Broad Institute Genomics Platform"/>
            <consortium name="The Broad Institute Genome Sequencing Center for Infectious Disease"/>
            <person name="Wu L."/>
            <person name="Ma J."/>
        </authorList>
    </citation>
    <scope>NUCLEOTIDE SEQUENCE [LARGE SCALE GENOMIC DNA]</scope>
    <source>
        <strain evidence="1 2">CGMCC 1.12720</strain>
    </source>
</reference>